<dbReference type="STRING" id="1302690.BUE76_03325"/>
<keyword evidence="1" id="KW-0472">Membrane</keyword>
<feature type="transmembrane region" description="Helical" evidence="1">
    <location>
        <begin position="88"/>
        <end position="110"/>
    </location>
</feature>
<gene>
    <name evidence="2" type="ORF">SAMN05444008_113114</name>
</gene>
<reference evidence="2 3" key="1">
    <citation type="submission" date="2016-11" db="EMBL/GenBank/DDBJ databases">
        <authorList>
            <person name="Jaros S."/>
            <person name="Januszkiewicz K."/>
            <person name="Wedrychowicz H."/>
        </authorList>
    </citation>
    <scope>NUCLEOTIDE SEQUENCE [LARGE SCALE GENOMIC DNA]</scope>
    <source>
        <strain evidence="2 3">DSM 26897</strain>
    </source>
</reference>
<accession>A0A1M5FAM1</accession>
<evidence type="ECO:0000256" key="1">
    <source>
        <dbReference type="SAM" id="Phobius"/>
    </source>
</evidence>
<dbReference type="RefSeq" id="WP_073045394.1">
    <property type="nucleotide sequence ID" value="NZ_FQUO01000013.1"/>
</dbReference>
<evidence type="ECO:0000313" key="3">
    <source>
        <dbReference type="Proteomes" id="UP000184368"/>
    </source>
</evidence>
<keyword evidence="1" id="KW-0812">Transmembrane</keyword>
<dbReference type="Proteomes" id="UP000184368">
    <property type="component" value="Unassembled WGS sequence"/>
</dbReference>
<dbReference type="Pfam" id="PF04020">
    <property type="entry name" value="Phage_holin_4_2"/>
    <property type="match status" value="1"/>
</dbReference>
<dbReference type="PANTHER" id="PTHR37309">
    <property type="entry name" value="SLR0284 PROTEIN"/>
    <property type="match status" value="1"/>
</dbReference>
<dbReference type="OrthoDB" id="6402664at2"/>
<feature type="transmembrane region" description="Helical" evidence="1">
    <location>
        <begin position="53"/>
        <end position="76"/>
    </location>
</feature>
<protein>
    <submittedName>
        <fullName evidence="2">Putative membrane protein</fullName>
    </submittedName>
</protein>
<name>A0A1M5FAM1_9BACT</name>
<feature type="transmembrane region" description="Helical" evidence="1">
    <location>
        <begin position="28"/>
        <end position="46"/>
    </location>
</feature>
<sequence>MGFIFNILATAAAALVAAYLLPGVSISSVPTAIIVALVLALLNTFVKPILIMLTIPVTLVTLGLFLLVINILIIKWTASLVSGFQVDGWLAALLFSLIVSVVNSVFHGLAKRSEA</sequence>
<dbReference type="AlphaFoldDB" id="A0A1M5FAM1"/>
<dbReference type="PANTHER" id="PTHR37309:SF1">
    <property type="entry name" value="SLR0284 PROTEIN"/>
    <property type="match status" value="1"/>
</dbReference>
<dbReference type="EMBL" id="FQUO01000013">
    <property type="protein sequence ID" value="SHF88557.1"/>
    <property type="molecule type" value="Genomic_DNA"/>
</dbReference>
<keyword evidence="3" id="KW-1185">Reference proteome</keyword>
<keyword evidence="1" id="KW-1133">Transmembrane helix</keyword>
<dbReference type="InterPro" id="IPR007165">
    <property type="entry name" value="Phage_holin_4_2"/>
</dbReference>
<evidence type="ECO:0000313" key="2">
    <source>
        <dbReference type="EMBL" id="SHF88557.1"/>
    </source>
</evidence>
<proteinExistence type="predicted"/>
<organism evidence="2 3">
    <name type="scientific">Cnuella takakiae</name>
    <dbReference type="NCBI Taxonomy" id="1302690"/>
    <lineage>
        <taxon>Bacteria</taxon>
        <taxon>Pseudomonadati</taxon>
        <taxon>Bacteroidota</taxon>
        <taxon>Chitinophagia</taxon>
        <taxon>Chitinophagales</taxon>
        <taxon>Chitinophagaceae</taxon>
        <taxon>Cnuella</taxon>
    </lineage>
</organism>